<dbReference type="KEGG" id="epl:P4G45_09560"/>
<name>A0AAU7CUT2_9BACT</name>
<sequence>MSLRYVNAFAPELPYTLREQVIDYARSVEAASQEIFKEAEVKLTDELRDQLALVAAVRKLHSICSSSYWLLYNSTRLLGNDVSGVRVGGTTFTPESVQFRQLGTLLRDLEVLLNDQGLNVELLRQPYPQILHFLANERRPDQ</sequence>
<protein>
    <submittedName>
        <fullName evidence="1">Uncharacterized protein</fullName>
    </submittedName>
</protein>
<dbReference type="EMBL" id="CP121194">
    <property type="protein sequence ID" value="XBH08743.1"/>
    <property type="molecule type" value="Genomic_DNA"/>
</dbReference>
<proteinExistence type="predicted"/>
<accession>A0AAU7CUT2</accession>
<dbReference type="RefSeq" id="WP_348266253.1">
    <property type="nucleotide sequence ID" value="NZ_CP121194.1"/>
</dbReference>
<dbReference type="AlphaFoldDB" id="A0AAU7CUT2"/>
<gene>
    <name evidence="1" type="ORF">P4G45_09560</name>
</gene>
<evidence type="ECO:0000313" key="1">
    <source>
        <dbReference type="EMBL" id="XBH08743.1"/>
    </source>
</evidence>
<organism evidence="1">
    <name type="scientific">Edaphobacter paludis</name>
    <dbReference type="NCBI Taxonomy" id="3035702"/>
    <lineage>
        <taxon>Bacteria</taxon>
        <taxon>Pseudomonadati</taxon>
        <taxon>Acidobacteriota</taxon>
        <taxon>Terriglobia</taxon>
        <taxon>Terriglobales</taxon>
        <taxon>Acidobacteriaceae</taxon>
        <taxon>Edaphobacter</taxon>
    </lineage>
</organism>
<reference evidence="1" key="1">
    <citation type="submission" date="2023-03" db="EMBL/GenBank/DDBJ databases">
        <title>Edaphobacter sp.</title>
        <authorList>
            <person name="Huber K.J."/>
            <person name="Papendorf J."/>
            <person name="Pilke C."/>
            <person name="Bunk B."/>
            <person name="Sproeer C."/>
            <person name="Pester M."/>
        </authorList>
    </citation>
    <scope>NUCLEOTIDE SEQUENCE</scope>
    <source>
        <strain evidence="1">DSM 109919</strain>
    </source>
</reference>